<keyword evidence="1" id="KW-1133">Transmembrane helix</keyword>
<keyword evidence="1" id="KW-0472">Membrane</keyword>
<reference evidence="2 3" key="1">
    <citation type="submission" date="2012-11" db="EMBL/GenBank/DDBJ databases">
        <title>Whole genome sequence of Acidocella aminolytica 101 = DSM 11237.</title>
        <authorList>
            <person name="Azuma Y."/>
            <person name="Higashiura N."/>
            <person name="Hirakawa H."/>
            <person name="Matsushita K."/>
        </authorList>
    </citation>
    <scope>NUCLEOTIDE SEQUENCE [LARGE SCALE GENOMIC DNA]</scope>
    <source>
        <strain evidence="3">101 / DSM 11237</strain>
    </source>
</reference>
<feature type="transmembrane region" description="Helical" evidence="1">
    <location>
        <begin position="183"/>
        <end position="203"/>
    </location>
</feature>
<sequence>MALSIGWGKALQAAGAAVVVLATLTAGASFLLTRIHDLVILQFIIGVFLTLFGVRWLGKAVARGAGLKKLHDETAEFAALQARADIHDVRAAWLIAFNGMLLEGLEVWLIVVTLGVQTGHLTSAAGAALAALAVVAGAGFSLRRPLSKVPENSIKFTVSAALLSFGTYWILEALGYHWPLGDAALLALFGLYVMGGLGLIRLYNPRQAAMKVI</sequence>
<feature type="transmembrane region" description="Helical" evidence="1">
    <location>
        <begin position="154"/>
        <end position="171"/>
    </location>
</feature>
<dbReference type="EMBL" id="BANC01000025">
    <property type="protein sequence ID" value="GAN79644.1"/>
    <property type="molecule type" value="Genomic_DNA"/>
</dbReference>
<evidence type="ECO:0008006" key="4">
    <source>
        <dbReference type="Google" id="ProtNLM"/>
    </source>
</evidence>
<evidence type="ECO:0000313" key="2">
    <source>
        <dbReference type="EMBL" id="GAN79644.1"/>
    </source>
</evidence>
<feature type="transmembrane region" description="Helical" evidence="1">
    <location>
        <begin position="91"/>
        <end position="111"/>
    </location>
</feature>
<dbReference type="Pfam" id="PF16955">
    <property type="entry name" value="OFeT_1"/>
    <property type="match status" value="1"/>
</dbReference>
<comment type="caution">
    <text evidence="2">The sequence shown here is derived from an EMBL/GenBank/DDBJ whole genome shotgun (WGS) entry which is preliminary data.</text>
</comment>
<proteinExistence type="predicted"/>
<accession>A0A0D6PFN4</accession>
<keyword evidence="3" id="KW-1185">Reference proteome</keyword>
<feature type="transmembrane region" description="Helical" evidence="1">
    <location>
        <begin position="123"/>
        <end position="142"/>
    </location>
</feature>
<protein>
    <recommendedName>
        <fullName evidence="4">High-affinity Fe2+/Pb2+ permease</fullName>
    </recommendedName>
</protein>
<organism evidence="2 3">
    <name type="scientific">Acidocella aminolytica 101 = DSM 11237</name>
    <dbReference type="NCBI Taxonomy" id="1120923"/>
    <lineage>
        <taxon>Bacteria</taxon>
        <taxon>Pseudomonadati</taxon>
        <taxon>Pseudomonadota</taxon>
        <taxon>Alphaproteobacteria</taxon>
        <taxon>Acetobacterales</taxon>
        <taxon>Acidocellaceae</taxon>
        <taxon>Acidocella</taxon>
    </lineage>
</organism>
<gene>
    <name evidence="2" type="ORF">Aam_025_032</name>
</gene>
<dbReference type="STRING" id="1120923.SAMN02746095_01980"/>
<dbReference type="InterPro" id="IPR031594">
    <property type="entry name" value="OFeT_1"/>
</dbReference>
<evidence type="ECO:0000313" key="3">
    <source>
        <dbReference type="Proteomes" id="UP000032668"/>
    </source>
</evidence>
<name>A0A0D6PFN4_9PROT</name>
<feature type="transmembrane region" description="Helical" evidence="1">
    <location>
        <begin position="38"/>
        <end position="58"/>
    </location>
</feature>
<dbReference type="Proteomes" id="UP000032668">
    <property type="component" value="Unassembled WGS sequence"/>
</dbReference>
<feature type="transmembrane region" description="Helical" evidence="1">
    <location>
        <begin position="12"/>
        <end position="32"/>
    </location>
</feature>
<dbReference type="AlphaFoldDB" id="A0A0D6PFN4"/>
<evidence type="ECO:0000256" key="1">
    <source>
        <dbReference type="SAM" id="Phobius"/>
    </source>
</evidence>
<keyword evidence="1" id="KW-0812">Transmembrane</keyword>